<sequence>MYILLETGEQVKNMAQDAAEKVKNTLGMNTDGNSNNPGNLNNEDNPGITLAKDRM</sequence>
<feature type="region of interest" description="Disordered" evidence="1">
    <location>
        <begin position="25"/>
        <end position="55"/>
    </location>
</feature>
<dbReference type="AlphaFoldDB" id="A0A822XZL7"/>
<proteinExistence type="predicted"/>
<feature type="compositionally biased region" description="Low complexity" evidence="1">
    <location>
        <begin position="29"/>
        <end position="47"/>
    </location>
</feature>
<accession>A0A822XZL7</accession>
<comment type="caution">
    <text evidence="2">The sequence shown here is derived from an EMBL/GenBank/DDBJ whole genome shotgun (WGS) entry which is preliminary data.</text>
</comment>
<evidence type="ECO:0000313" key="3">
    <source>
        <dbReference type="Proteomes" id="UP000607653"/>
    </source>
</evidence>
<organism evidence="2 3">
    <name type="scientific">Nelumbo nucifera</name>
    <name type="common">Sacred lotus</name>
    <dbReference type="NCBI Taxonomy" id="4432"/>
    <lineage>
        <taxon>Eukaryota</taxon>
        <taxon>Viridiplantae</taxon>
        <taxon>Streptophyta</taxon>
        <taxon>Embryophyta</taxon>
        <taxon>Tracheophyta</taxon>
        <taxon>Spermatophyta</taxon>
        <taxon>Magnoliopsida</taxon>
        <taxon>Proteales</taxon>
        <taxon>Nelumbonaceae</taxon>
        <taxon>Nelumbo</taxon>
    </lineage>
</organism>
<protein>
    <submittedName>
        <fullName evidence="2">Uncharacterized protein</fullName>
    </submittedName>
</protein>
<name>A0A822XZL7_NELNU</name>
<keyword evidence="3" id="KW-1185">Reference proteome</keyword>
<evidence type="ECO:0000313" key="2">
    <source>
        <dbReference type="EMBL" id="DAD27094.1"/>
    </source>
</evidence>
<evidence type="ECO:0000256" key="1">
    <source>
        <dbReference type="SAM" id="MobiDB-lite"/>
    </source>
</evidence>
<dbReference type="Proteomes" id="UP000607653">
    <property type="component" value="Unassembled WGS sequence"/>
</dbReference>
<reference evidence="2 3" key="1">
    <citation type="journal article" date="2020" name="Mol. Biol. Evol.">
        <title>Distinct Expression and Methylation Patterns for Genes with Different Fates following a Single Whole-Genome Duplication in Flowering Plants.</title>
        <authorList>
            <person name="Shi T."/>
            <person name="Rahmani R.S."/>
            <person name="Gugger P.F."/>
            <person name="Wang M."/>
            <person name="Li H."/>
            <person name="Zhang Y."/>
            <person name="Li Z."/>
            <person name="Wang Q."/>
            <person name="Van de Peer Y."/>
            <person name="Marchal K."/>
            <person name="Chen J."/>
        </authorList>
    </citation>
    <scope>NUCLEOTIDE SEQUENCE [LARGE SCALE GENOMIC DNA]</scope>
    <source>
        <tissue evidence="2">Leaf</tissue>
    </source>
</reference>
<gene>
    <name evidence="2" type="ORF">HUJ06_028562</name>
</gene>
<dbReference type="EMBL" id="DUZY01000002">
    <property type="protein sequence ID" value="DAD27094.1"/>
    <property type="molecule type" value="Genomic_DNA"/>
</dbReference>